<reference evidence="1 2" key="1">
    <citation type="submission" date="2020-10" db="EMBL/GenBank/DDBJ databases">
        <title>Complete genome sequence of Paludibaculum fermentans P105T, a facultatively anaerobic acidobacterium capable of dissimilatory Fe(III) reduction.</title>
        <authorList>
            <person name="Dedysh S.N."/>
            <person name="Beletsky A.V."/>
            <person name="Kulichevskaya I.S."/>
            <person name="Mardanov A.V."/>
            <person name="Ravin N.V."/>
        </authorList>
    </citation>
    <scope>NUCLEOTIDE SEQUENCE [LARGE SCALE GENOMIC DNA]</scope>
    <source>
        <strain evidence="1 2">P105</strain>
    </source>
</reference>
<evidence type="ECO:0000313" key="1">
    <source>
        <dbReference type="EMBL" id="QOY86582.1"/>
    </source>
</evidence>
<evidence type="ECO:0000313" key="2">
    <source>
        <dbReference type="Proteomes" id="UP000593892"/>
    </source>
</evidence>
<dbReference type="EMBL" id="CP063849">
    <property type="protein sequence ID" value="QOY86582.1"/>
    <property type="molecule type" value="Genomic_DNA"/>
</dbReference>
<proteinExistence type="predicted"/>
<keyword evidence="2" id="KW-1185">Reference proteome</keyword>
<sequence>MQLTTPEDLEADEGSVSFREKAPTLSDLGSVLCEEFIRTGTSGAIVILTGELKTRKGIRIERRGDDIIGNGFGQGGAFSALLVVRTVVAVEDVRTHAPRSLERKGP</sequence>
<name>A0A7S7NMY1_PALFE</name>
<dbReference type="KEGG" id="pfer:IRI77_27845"/>
<dbReference type="RefSeq" id="WP_194448251.1">
    <property type="nucleotide sequence ID" value="NZ_CP063849.1"/>
</dbReference>
<organism evidence="1 2">
    <name type="scientific">Paludibaculum fermentans</name>
    <dbReference type="NCBI Taxonomy" id="1473598"/>
    <lineage>
        <taxon>Bacteria</taxon>
        <taxon>Pseudomonadati</taxon>
        <taxon>Acidobacteriota</taxon>
        <taxon>Terriglobia</taxon>
        <taxon>Bryobacterales</taxon>
        <taxon>Bryobacteraceae</taxon>
        <taxon>Paludibaculum</taxon>
    </lineage>
</organism>
<dbReference type="AlphaFoldDB" id="A0A7S7NMY1"/>
<gene>
    <name evidence="1" type="ORF">IRI77_27845</name>
</gene>
<protein>
    <submittedName>
        <fullName evidence="1">Uncharacterized protein</fullName>
    </submittedName>
</protein>
<dbReference type="Proteomes" id="UP000593892">
    <property type="component" value="Chromosome"/>
</dbReference>
<accession>A0A7S7NMY1</accession>